<evidence type="ECO:0000313" key="1">
    <source>
        <dbReference type="EMBL" id="PRQ47506.1"/>
    </source>
</evidence>
<dbReference type="STRING" id="74649.A0A2P6RM39"/>
<sequence>MDDQIRSVYLTLHYSDTNGVGGLLHEIQIRKDGKVITKSTEDKPEPPSRKLFDETEISWVPLVFCERIASKLYILAGERYRAAEAGAKVAYIFDPKASGDLVKFNRPYIFATFPNIIAAHGRLYHLATLLAHKPCVPMPFELYDPTTNSWDPLTPVPHFAFIPQSSLARRELTGYAVWGSCILLSLWYPSMKFKPAHFVPVVFNAELGTWHQVNFNQKQRIQRFPFRGKAAVVGDTIYAFGVNQGKFISFSIKKSGSEEDGTLIYSLTTPYELEGLKIIQSAKYRYYSSITECWAPLGYLDFCLVQTMSYGANRYQPLFITTFKIIHKEGWKSHIETIHSTLQFVSSKGYGQFWIIFGYRP</sequence>
<dbReference type="AlphaFoldDB" id="A0A2P6RM39"/>
<dbReference type="InterPro" id="IPR011043">
    <property type="entry name" value="Gal_Oxase/kelch_b-propeller"/>
</dbReference>
<dbReference type="Proteomes" id="UP000238479">
    <property type="component" value="Chromosome 2"/>
</dbReference>
<dbReference type="InterPro" id="IPR015915">
    <property type="entry name" value="Kelch-typ_b-propeller"/>
</dbReference>
<name>A0A2P6RM39_ROSCH</name>
<dbReference type="EMBL" id="PDCK01000040">
    <property type="protein sequence ID" value="PRQ47506.1"/>
    <property type="molecule type" value="Genomic_DNA"/>
</dbReference>
<comment type="caution">
    <text evidence="1">The sequence shown here is derived from an EMBL/GenBank/DDBJ whole genome shotgun (WGS) entry which is preliminary data.</text>
</comment>
<dbReference type="SUPFAM" id="SSF50965">
    <property type="entry name" value="Galactose oxidase, central domain"/>
    <property type="match status" value="1"/>
</dbReference>
<protein>
    <submittedName>
        <fullName evidence="1">Putative galactose oxidase/kelch, beta-propeller, galactose oxidase, beta-propeller</fullName>
    </submittedName>
</protein>
<gene>
    <name evidence="1" type="ORF">RchiOBHm_Chr2g0100421</name>
</gene>
<accession>A0A2P6RM39</accession>
<evidence type="ECO:0000313" key="2">
    <source>
        <dbReference type="Proteomes" id="UP000238479"/>
    </source>
</evidence>
<keyword evidence="2" id="KW-1185">Reference proteome</keyword>
<proteinExistence type="predicted"/>
<dbReference type="Gramene" id="PRQ47506">
    <property type="protein sequence ID" value="PRQ47506"/>
    <property type="gene ID" value="RchiOBHm_Chr2g0100421"/>
</dbReference>
<organism evidence="1 2">
    <name type="scientific">Rosa chinensis</name>
    <name type="common">China rose</name>
    <dbReference type="NCBI Taxonomy" id="74649"/>
    <lineage>
        <taxon>Eukaryota</taxon>
        <taxon>Viridiplantae</taxon>
        <taxon>Streptophyta</taxon>
        <taxon>Embryophyta</taxon>
        <taxon>Tracheophyta</taxon>
        <taxon>Spermatophyta</taxon>
        <taxon>Magnoliopsida</taxon>
        <taxon>eudicotyledons</taxon>
        <taxon>Gunneridae</taxon>
        <taxon>Pentapetalae</taxon>
        <taxon>rosids</taxon>
        <taxon>fabids</taxon>
        <taxon>Rosales</taxon>
        <taxon>Rosaceae</taxon>
        <taxon>Rosoideae</taxon>
        <taxon>Rosoideae incertae sedis</taxon>
        <taxon>Rosa</taxon>
    </lineage>
</organism>
<reference evidence="1 2" key="1">
    <citation type="journal article" date="2018" name="Nat. Genet.">
        <title>The Rosa genome provides new insights in the design of modern roses.</title>
        <authorList>
            <person name="Bendahmane M."/>
        </authorList>
    </citation>
    <scope>NUCLEOTIDE SEQUENCE [LARGE SCALE GENOMIC DNA]</scope>
    <source>
        <strain evidence="2">cv. Old Blush</strain>
    </source>
</reference>
<dbReference type="Gene3D" id="2.120.10.80">
    <property type="entry name" value="Kelch-type beta propeller"/>
    <property type="match status" value="1"/>
</dbReference>